<dbReference type="InterPro" id="IPR012677">
    <property type="entry name" value="Nucleotide-bd_a/b_plait_sf"/>
</dbReference>
<reference evidence="5" key="1">
    <citation type="submission" date="2022-10" db="EMBL/GenBank/DDBJ databases">
        <title>Genome assembly of Pristionchus species.</title>
        <authorList>
            <person name="Yoshida K."/>
            <person name="Sommer R.J."/>
        </authorList>
    </citation>
    <scope>NUCLEOTIDE SEQUENCE [LARGE SCALE GENOMIC DNA]</scope>
    <source>
        <strain evidence="5">RS5460</strain>
    </source>
</reference>
<dbReference type="SMART" id="SM00360">
    <property type="entry name" value="RRM"/>
    <property type="match status" value="1"/>
</dbReference>
<feature type="domain" description="RRM" evidence="3">
    <location>
        <begin position="24"/>
        <end position="109"/>
    </location>
</feature>
<dbReference type="PROSITE" id="PS50102">
    <property type="entry name" value="RRM"/>
    <property type="match status" value="1"/>
</dbReference>
<dbReference type="AlphaFoldDB" id="A0AAN5IEM5"/>
<feature type="compositionally biased region" description="Polar residues" evidence="2">
    <location>
        <begin position="136"/>
        <end position="147"/>
    </location>
</feature>
<feature type="region of interest" description="Disordered" evidence="2">
    <location>
        <begin position="113"/>
        <end position="148"/>
    </location>
</feature>
<organism evidence="4 5">
    <name type="scientific">Pristionchus mayeri</name>
    <dbReference type="NCBI Taxonomy" id="1317129"/>
    <lineage>
        <taxon>Eukaryota</taxon>
        <taxon>Metazoa</taxon>
        <taxon>Ecdysozoa</taxon>
        <taxon>Nematoda</taxon>
        <taxon>Chromadorea</taxon>
        <taxon>Rhabditida</taxon>
        <taxon>Rhabditina</taxon>
        <taxon>Diplogasteromorpha</taxon>
        <taxon>Diplogasteroidea</taxon>
        <taxon>Neodiplogasteridae</taxon>
        <taxon>Pristionchus</taxon>
    </lineage>
</organism>
<keyword evidence="5" id="KW-1185">Reference proteome</keyword>
<evidence type="ECO:0000313" key="5">
    <source>
        <dbReference type="Proteomes" id="UP001328107"/>
    </source>
</evidence>
<evidence type="ECO:0000259" key="3">
    <source>
        <dbReference type="PROSITE" id="PS50102"/>
    </source>
</evidence>
<dbReference type="GO" id="GO:0003723">
    <property type="term" value="F:RNA binding"/>
    <property type="evidence" value="ECO:0007669"/>
    <property type="project" value="UniProtKB-UniRule"/>
</dbReference>
<sequence length="401" mass="45342">MFESRPTSGLRVDPEIEKKHLLEKQFHVKNIPAEFDEWKVFHAFREFGLVDDIRLPPVNQGSRFRYGFVTMCTYEDADKVRAGICDGSLKAIEGVVFKVEDVNINNMRNSFDNKENARSGRGFSTNRYSNRAPFGNTKTNNSVNPPKQETPKPLFAQTISAGRLPVLNDVQVVMAPMPSNTPAQPFTFFVKEKNKSKDNRFLQMSYRMLEVVKQPPLSPEIAKTLACAIVIYEQRPLRAALIRNSPDEPPRMAYLVDEGKEIAFLPHAAWAMPSDIAIVPAMVCECAFAGTELVPGQEGTIPSMRHVLEQITTKAILRLHTIFLEGRVNMVTARSFFMLPDGKCEEADLVDGLVKKGVFRFNSSSVLPRLYSREDMFSIRMECKELPLDDTIAREFEALKV</sequence>
<dbReference type="CDD" id="cd00590">
    <property type="entry name" value="RRM_SF"/>
    <property type="match status" value="1"/>
</dbReference>
<comment type="caution">
    <text evidence="4">The sequence shown here is derived from an EMBL/GenBank/DDBJ whole genome shotgun (WGS) entry which is preliminary data.</text>
</comment>
<protein>
    <recommendedName>
        <fullName evidence="3">RRM domain-containing protein</fullName>
    </recommendedName>
</protein>
<evidence type="ECO:0000256" key="1">
    <source>
        <dbReference type="PROSITE-ProRule" id="PRU00176"/>
    </source>
</evidence>
<proteinExistence type="predicted"/>
<gene>
    <name evidence="4" type="ORF">PMAYCL1PPCAC_29941</name>
</gene>
<evidence type="ECO:0000313" key="4">
    <source>
        <dbReference type="EMBL" id="GMR59746.1"/>
    </source>
</evidence>
<evidence type="ECO:0000256" key="2">
    <source>
        <dbReference type="SAM" id="MobiDB-lite"/>
    </source>
</evidence>
<name>A0AAN5IEM5_9BILA</name>
<keyword evidence="1" id="KW-0694">RNA-binding</keyword>
<dbReference type="Gene3D" id="3.30.70.330">
    <property type="match status" value="1"/>
</dbReference>
<dbReference type="InterPro" id="IPR000504">
    <property type="entry name" value="RRM_dom"/>
</dbReference>
<dbReference type="Proteomes" id="UP001328107">
    <property type="component" value="Unassembled WGS sequence"/>
</dbReference>
<dbReference type="SUPFAM" id="SSF54928">
    <property type="entry name" value="RNA-binding domain, RBD"/>
    <property type="match status" value="1"/>
</dbReference>
<dbReference type="Pfam" id="PF00076">
    <property type="entry name" value="RRM_1"/>
    <property type="match status" value="1"/>
</dbReference>
<dbReference type="EMBL" id="BTRK01000006">
    <property type="protein sequence ID" value="GMR59746.1"/>
    <property type="molecule type" value="Genomic_DNA"/>
</dbReference>
<dbReference type="InterPro" id="IPR035979">
    <property type="entry name" value="RBD_domain_sf"/>
</dbReference>
<accession>A0AAN5IEM5</accession>